<gene>
    <name evidence="1" type="ORF">KQI89_11605</name>
</gene>
<evidence type="ECO:0000313" key="1">
    <source>
        <dbReference type="EMBL" id="MBU5592404.1"/>
    </source>
</evidence>
<dbReference type="EMBL" id="JAHLQL010000003">
    <property type="protein sequence ID" value="MBU5592404.1"/>
    <property type="molecule type" value="Genomic_DNA"/>
</dbReference>
<evidence type="ECO:0000313" key="2">
    <source>
        <dbReference type="Proteomes" id="UP000736583"/>
    </source>
</evidence>
<name>A0ABS6F3G1_9CLOT</name>
<protein>
    <submittedName>
        <fullName evidence="1">Uncharacterized protein</fullName>
    </submittedName>
</protein>
<keyword evidence="2" id="KW-1185">Reference proteome</keyword>
<sequence>MQEADVILSILSQKPINFKFDRIYRHLFNMDFYKKVINNISKENGFQSYIKKNNINIESLIENIIEELKVEKYYPKDLYSFINKNKGRSYFNKNFINEYKEDGLLNIYIKEDNLEDYILQYLVKEIVESIFTKKLKEKEFFKVVSNPEQVIKCFCNIKHFNYNKVIKINFNKMFHVKQIDVLNKFLKESINDGRFIELINRFIKSNYFRFYEVITQDEFYYLYIKDNNHLSSILWKVFFLEIRNILDELISLHAVSVKVITIENEILIMMNSYKDLDKFLDDFKFLMEDKLGINNLKEYDLNVTNTIEFCHYDIRFKQDKINTRILVPSKFINKASSYFKKDNVPFYKGERINLSSQNIIRLYNSEIETVYEYYKYAEDVNYKLRKFRYYHKGSMLSTIARKENTSIKSIKEKYKKNLGYFSSLKLKDDKKIKYFTQNIKKTL</sequence>
<reference evidence="1 2" key="1">
    <citation type="submission" date="2021-06" db="EMBL/GenBank/DDBJ databases">
        <authorList>
            <person name="Sun Q."/>
            <person name="Li D."/>
        </authorList>
    </citation>
    <scope>NUCLEOTIDE SEQUENCE [LARGE SCALE GENOMIC DNA]</scope>
    <source>
        <strain evidence="1 2">MSJ-4</strain>
    </source>
</reference>
<accession>A0ABS6F3G1</accession>
<dbReference type="Proteomes" id="UP000736583">
    <property type="component" value="Unassembled WGS sequence"/>
</dbReference>
<proteinExistence type="predicted"/>
<comment type="caution">
    <text evidence="1">The sequence shown here is derived from an EMBL/GenBank/DDBJ whole genome shotgun (WGS) entry which is preliminary data.</text>
</comment>
<dbReference type="RefSeq" id="WP_216457182.1">
    <property type="nucleotide sequence ID" value="NZ_JAHLQL010000003.1"/>
</dbReference>
<organism evidence="1 2">
    <name type="scientific">Clostridium simiarum</name>
    <dbReference type="NCBI Taxonomy" id="2841506"/>
    <lineage>
        <taxon>Bacteria</taxon>
        <taxon>Bacillati</taxon>
        <taxon>Bacillota</taxon>
        <taxon>Clostridia</taxon>
        <taxon>Eubacteriales</taxon>
        <taxon>Clostridiaceae</taxon>
        <taxon>Clostridium</taxon>
    </lineage>
</organism>